<gene>
    <name evidence="1" type="ORF">CR513_55793</name>
</gene>
<dbReference type="InterPro" id="IPR043376">
    <property type="entry name" value="NPG1-like"/>
</dbReference>
<name>A0A371EHL9_MUCPR</name>
<dbReference type="AlphaFoldDB" id="A0A371EHL9"/>
<dbReference type="PANTHER" id="PTHR44102">
    <property type="entry name" value="PROTEIN NPG1"/>
    <property type="match status" value="1"/>
</dbReference>
<dbReference type="STRING" id="157652.A0A371EHL9"/>
<dbReference type="OrthoDB" id="29013at2759"/>
<sequence length="192" mass="22295">MVILYDPNVTMALLGKPKYRRRNFGVAFQEEFGRYTEAAKECRIILDIVESAHLNEMPVCVDKEYFAQEIFTKHGSCCQWQIRQRRSFQSVHDRAEKWYFLTFVVVQQDIASDFFEKGYKAWTPSSFVLLGTKLCSIHPNRVHEGIKSVQEAIEIAKHEMEYSLGPDRKFLGIYHGTAAGMSKRELYLKGNL</sequence>
<reference evidence="1" key="1">
    <citation type="submission" date="2018-05" db="EMBL/GenBank/DDBJ databases">
        <title>Draft genome of Mucuna pruriens seed.</title>
        <authorList>
            <person name="Nnadi N.E."/>
            <person name="Vos R."/>
            <person name="Hasami M.H."/>
            <person name="Devisetty U.K."/>
            <person name="Aguiy J.C."/>
        </authorList>
    </citation>
    <scope>NUCLEOTIDE SEQUENCE [LARGE SCALE GENOMIC DNA]</scope>
    <source>
        <strain evidence="1">JCA_2017</strain>
    </source>
</reference>
<evidence type="ECO:0000313" key="2">
    <source>
        <dbReference type="Proteomes" id="UP000257109"/>
    </source>
</evidence>
<dbReference type="PANTHER" id="PTHR44102:SF4">
    <property type="entry name" value="PROTEIN NPGR1"/>
    <property type="match status" value="1"/>
</dbReference>
<dbReference type="EMBL" id="QJKJ01013846">
    <property type="protein sequence ID" value="RDX65541.1"/>
    <property type="molecule type" value="Genomic_DNA"/>
</dbReference>
<protein>
    <submittedName>
        <fullName evidence="1">Uncharacterized protein</fullName>
    </submittedName>
</protein>
<feature type="non-terminal residue" evidence="1">
    <location>
        <position position="1"/>
    </location>
</feature>
<proteinExistence type="predicted"/>
<comment type="caution">
    <text evidence="1">The sequence shown here is derived from an EMBL/GenBank/DDBJ whole genome shotgun (WGS) entry which is preliminary data.</text>
</comment>
<organism evidence="1 2">
    <name type="scientific">Mucuna pruriens</name>
    <name type="common">Velvet bean</name>
    <name type="synonym">Dolichos pruriens</name>
    <dbReference type="NCBI Taxonomy" id="157652"/>
    <lineage>
        <taxon>Eukaryota</taxon>
        <taxon>Viridiplantae</taxon>
        <taxon>Streptophyta</taxon>
        <taxon>Embryophyta</taxon>
        <taxon>Tracheophyta</taxon>
        <taxon>Spermatophyta</taxon>
        <taxon>Magnoliopsida</taxon>
        <taxon>eudicotyledons</taxon>
        <taxon>Gunneridae</taxon>
        <taxon>Pentapetalae</taxon>
        <taxon>rosids</taxon>
        <taxon>fabids</taxon>
        <taxon>Fabales</taxon>
        <taxon>Fabaceae</taxon>
        <taxon>Papilionoideae</taxon>
        <taxon>50 kb inversion clade</taxon>
        <taxon>NPAAA clade</taxon>
        <taxon>indigoferoid/millettioid clade</taxon>
        <taxon>Phaseoleae</taxon>
        <taxon>Mucuna</taxon>
    </lineage>
</organism>
<dbReference type="Proteomes" id="UP000257109">
    <property type="component" value="Unassembled WGS sequence"/>
</dbReference>
<evidence type="ECO:0000313" key="1">
    <source>
        <dbReference type="EMBL" id="RDX65541.1"/>
    </source>
</evidence>
<accession>A0A371EHL9</accession>
<keyword evidence="2" id="KW-1185">Reference proteome</keyword>